<reference evidence="8" key="1">
    <citation type="submission" date="2016-11" db="EMBL/GenBank/DDBJ databases">
        <authorList>
            <person name="Varghese N."/>
            <person name="Submissions S."/>
        </authorList>
    </citation>
    <scope>NUCLEOTIDE SEQUENCE [LARGE SCALE GENOMIC DNA]</scope>
    <source>
        <strain evidence="8">DSM 18095</strain>
    </source>
</reference>
<dbReference type="EMBL" id="FQTY01000001">
    <property type="protein sequence ID" value="SHE27423.1"/>
    <property type="molecule type" value="Genomic_DNA"/>
</dbReference>
<evidence type="ECO:0000256" key="5">
    <source>
        <dbReference type="ARBA" id="ARBA00023136"/>
    </source>
</evidence>
<feature type="transmembrane region" description="Helical" evidence="6">
    <location>
        <begin position="12"/>
        <end position="30"/>
    </location>
</feature>
<feature type="transmembrane region" description="Helical" evidence="6">
    <location>
        <begin position="229"/>
        <end position="248"/>
    </location>
</feature>
<organism evidence="7 8">
    <name type="scientific">Tissierella praeacuta DSM 18095</name>
    <dbReference type="NCBI Taxonomy" id="1123404"/>
    <lineage>
        <taxon>Bacteria</taxon>
        <taxon>Bacillati</taxon>
        <taxon>Bacillota</taxon>
        <taxon>Tissierellia</taxon>
        <taxon>Tissierellales</taxon>
        <taxon>Tissierellaceae</taxon>
        <taxon>Tissierella</taxon>
    </lineage>
</organism>
<dbReference type="InterPro" id="IPR001182">
    <property type="entry name" value="FtsW/RodA"/>
</dbReference>
<feature type="transmembrane region" description="Helical" evidence="6">
    <location>
        <begin position="343"/>
        <end position="367"/>
    </location>
</feature>
<feature type="transmembrane region" description="Helical" evidence="6">
    <location>
        <begin position="207"/>
        <end position="223"/>
    </location>
</feature>
<keyword evidence="7" id="KW-0132">Cell division</keyword>
<feature type="transmembrane region" description="Helical" evidence="6">
    <location>
        <begin position="62"/>
        <end position="81"/>
    </location>
</feature>
<feature type="transmembrane region" description="Helical" evidence="6">
    <location>
        <begin position="37"/>
        <end position="56"/>
    </location>
</feature>
<dbReference type="GO" id="GO:0032153">
    <property type="term" value="C:cell division site"/>
    <property type="evidence" value="ECO:0007669"/>
    <property type="project" value="TreeGrafter"/>
</dbReference>
<evidence type="ECO:0000256" key="1">
    <source>
        <dbReference type="ARBA" id="ARBA00004141"/>
    </source>
</evidence>
<feature type="transmembrane region" description="Helical" evidence="6">
    <location>
        <begin position="93"/>
        <end position="113"/>
    </location>
</feature>
<feature type="transmembrane region" description="Helical" evidence="6">
    <location>
        <begin position="119"/>
        <end position="138"/>
    </location>
</feature>
<keyword evidence="8" id="KW-1185">Reference proteome</keyword>
<comment type="subcellular location">
    <subcellularLocation>
        <location evidence="1">Membrane</location>
        <topology evidence="1">Multi-pass membrane protein</topology>
    </subcellularLocation>
</comment>
<dbReference type="GO" id="GO:0051301">
    <property type="term" value="P:cell division"/>
    <property type="evidence" value="ECO:0007669"/>
    <property type="project" value="UniProtKB-KW"/>
</dbReference>
<dbReference type="GO" id="GO:0015648">
    <property type="term" value="F:lipid-linked peptidoglycan transporter activity"/>
    <property type="evidence" value="ECO:0007669"/>
    <property type="project" value="TreeGrafter"/>
</dbReference>
<dbReference type="Pfam" id="PF01098">
    <property type="entry name" value="FTSW_RODA_SPOVE"/>
    <property type="match status" value="1"/>
</dbReference>
<feature type="transmembrane region" description="Helical" evidence="6">
    <location>
        <begin position="150"/>
        <end position="173"/>
    </location>
</feature>
<evidence type="ECO:0000256" key="4">
    <source>
        <dbReference type="ARBA" id="ARBA00022989"/>
    </source>
</evidence>
<dbReference type="PANTHER" id="PTHR30474:SF3">
    <property type="entry name" value="PEPTIDOGLYCAN GLYCOSYLTRANSFERASE RODA"/>
    <property type="match status" value="1"/>
</dbReference>
<feature type="transmembrane region" description="Helical" evidence="6">
    <location>
        <begin position="185"/>
        <end position="202"/>
    </location>
</feature>
<evidence type="ECO:0000313" key="7">
    <source>
        <dbReference type="EMBL" id="SHE27423.1"/>
    </source>
</evidence>
<evidence type="ECO:0000313" key="8">
    <source>
        <dbReference type="Proteomes" id="UP000184114"/>
    </source>
</evidence>
<dbReference type="Proteomes" id="UP000184114">
    <property type="component" value="Unassembled WGS sequence"/>
</dbReference>
<dbReference type="GO" id="GO:0005886">
    <property type="term" value="C:plasma membrane"/>
    <property type="evidence" value="ECO:0007669"/>
    <property type="project" value="TreeGrafter"/>
</dbReference>
<dbReference type="STRING" id="1123404.SAMN02745784_00044"/>
<keyword evidence="2 6" id="KW-0812">Transmembrane</keyword>
<gene>
    <name evidence="7" type="ORF">SAMN02745784_00044</name>
</gene>
<evidence type="ECO:0000256" key="6">
    <source>
        <dbReference type="SAM" id="Phobius"/>
    </source>
</evidence>
<keyword evidence="7" id="KW-0131">Cell cycle</keyword>
<keyword evidence="4 6" id="KW-1133">Transmembrane helix</keyword>
<evidence type="ECO:0000256" key="3">
    <source>
        <dbReference type="ARBA" id="ARBA00022960"/>
    </source>
</evidence>
<feature type="transmembrane region" description="Helical" evidence="6">
    <location>
        <begin position="313"/>
        <end position="331"/>
    </location>
</feature>
<proteinExistence type="predicted"/>
<name>A0A1M4S5E5_9FIRM</name>
<sequence length="415" mass="47148">MFKRVIKGKSPRNLLFIFEILALLLLLIYQGEKIDKLTLGTGLGLVLVIYLSNYLLTKVSTGDNYIFLIVTMLISIGIIMIYRIDEGLGIKQLIWLSAGIFIFFITYFILKYVRGWGNWIYLYIAGAYILFFITFIFGSRKKGAINWVSLGKIAFQPAEITKLLLVFILAAYYSNISKWKERKYSSYYLMGIVYSFITLLFLQRDLGTSLVFYAIFIAIQFIYEEDRKLVLYNIGFFAIGGILGYTLFDHVKIRFQAWLNPWKYIERQGYQITQSLFAIAEGGFFGSGLGLGYPDFIPVVYTDFIFSAICEEMGIFTGIGIIMLFMILVYRGFKIGISQENQFYKILALGISTLFGIQSFIILGGVLKMIPLTGLTLPFVSYGGSSIVSSFIALGVLQVCSEEIEVKEYADEQGE</sequence>
<dbReference type="GeneID" id="90994737"/>
<keyword evidence="5 6" id="KW-0472">Membrane</keyword>
<dbReference type="RefSeq" id="WP_072971442.1">
    <property type="nucleotide sequence ID" value="NZ_FQTY01000001.1"/>
</dbReference>
<evidence type="ECO:0000256" key="2">
    <source>
        <dbReference type="ARBA" id="ARBA00022692"/>
    </source>
</evidence>
<accession>A0A1M4S5E5</accession>
<protein>
    <submittedName>
        <fullName evidence="7">Cell division protein FtsW, lipid II flippase</fullName>
    </submittedName>
</protein>
<dbReference type="AlphaFoldDB" id="A0A1M4S5E5"/>
<dbReference type="PANTHER" id="PTHR30474">
    <property type="entry name" value="CELL CYCLE PROTEIN"/>
    <property type="match status" value="1"/>
</dbReference>
<keyword evidence="3" id="KW-0133">Cell shape</keyword>
<dbReference type="GO" id="GO:0008360">
    <property type="term" value="P:regulation of cell shape"/>
    <property type="evidence" value="ECO:0007669"/>
    <property type="project" value="UniProtKB-KW"/>
</dbReference>
<feature type="transmembrane region" description="Helical" evidence="6">
    <location>
        <begin position="379"/>
        <end position="397"/>
    </location>
</feature>